<dbReference type="Gene3D" id="3.30.559.10">
    <property type="entry name" value="Chloramphenicol acetyltransferase-like domain"/>
    <property type="match status" value="1"/>
</dbReference>
<dbReference type="SUPFAM" id="SSF47005">
    <property type="entry name" value="Peripheral subunit-binding domain of 2-oxo acid dehydrogenase complex"/>
    <property type="match status" value="1"/>
</dbReference>
<dbReference type="GO" id="GO:0016746">
    <property type="term" value="F:acyltransferase activity"/>
    <property type="evidence" value="ECO:0007669"/>
    <property type="project" value="UniProtKB-KW"/>
</dbReference>
<dbReference type="InterPro" id="IPR004167">
    <property type="entry name" value="PSBD"/>
</dbReference>
<evidence type="ECO:0000256" key="4">
    <source>
        <dbReference type="ARBA" id="ARBA00022823"/>
    </source>
</evidence>
<dbReference type="RefSeq" id="WP_182545124.1">
    <property type="nucleotide sequence ID" value="NZ_JACGWZ010000004.1"/>
</dbReference>
<dbReference type="InterPro" id="IPR000089">
    <property type="entry name" value="Biotin_lipoyl"/>
</dbReference>
<comment type="similarity">
    <text evidence="2 6">Belongs to the 2-oxoacid dehydrogenase family.</text>
</comment>
<protein>
    <recommendedName>
        <fullName evidence="6">Dihydrolipoamide acetyltransferase component of pyruvate dehydrogenase complex</fullName>
        <ecNumber evidence="6">2.3.1.-</ecNumber>
    </recommendedName>
</protein>
<dbReference type="GO" id="GO:0006086">
    <property type="term" value="P:pyruvate decarboxylation to acetyl-CoA"/>
    <property type="evidence" value="ECO:0007669"/>
    <property type="project" value="InterPro"/>
</dbReference>
<comment type="caution">
    <text evidence="10">The sequence shown here is derived from an EMBL/GenBank/DDBJ whole genome shotgun (WGS) entry which is preliminary data.</text>
</comment>
<dbReference type="PROSITE" id="PS50968">
    <property type="entry name" value="BIOTINYL_LIPOYL"/>
    <property type="match status" value="1"/>
</dbReference>
<keyword evidence="10" id="KW-0670">Pyruvate</keyword>
<evidence type="ECO:0000256" key="2">
    <source>
        <dbReference type="ARBA" id="ARBA00007317"/>
    </source>
</evidence>
<dbReference type="InterPro" id="IPR023213">
    <property type="entry name" value="CAT-like_dom_sf"/>
</dbReference>
<dbReference type="CDD" id="cd06849">
    <property type="entry name" value="lipoyl_domain"/>
    <property type="match status" value="1"/>
</dbReference>
<dbReference type="InterPro" id="IPR001078">
    <property type="entry name" value="2-oxoacid_DH_actylTfrase"/>
</dbReference>
<feature type="domain" description="Peripheral subunit-binding (PSBD)" evidence="9">
    <location>
        <begin position="132"/>
        <end position="169"/>
    </location>
</feature>
<evidence type="ECO:0000259" key="9">
    <source>
        <dbReference type="PROSITE" id="PS51826"/>
    </source>
</evidence>
<dbReference type="Gene3D" id="4.10.320.10">
    <property type="entry name" value="E3-binding domain"/>
    <property type="match status" value="1"/>
</dbReference>
<dbReference type="Pfam" id="PF00364">
    <property type="entry name" value="Biotin_lipoyl"/>
    <property type="match status" value="1"/>
</dbReference>
<dbReference type="Proteomes" id="UP000569329">
    <property type="component" value="Unassembled WGS sequence"/>
</dbReference>
<feature type="compositionally biased region" description="Low complexity" evidence="7">
    <location>
        <begin position="80"/>
        <end position="111"/>
    </location>
</feature>
<proteinExistence type="inferred from homology"/>
<dbReference type="EMBL" id="JACGWZ010000004">
    <property type="protein sequence ID" value="MBA8825875.1"/>
    <property type="molecule type" value="Genomic_DNA"/>
</dbReference>
<sequence>MTEIQMPRLSDTMEEGVIAAWRKQVGDTISRGDVVADIETDKAIMELESYDDGVLEKVLIGEGETVPIGTPIGLMGDGSGAAAEAGAQTSAQPTAPAEQPAASTEQPAAEQESARESAPAVEQQEDGGRRPKSSPLARAVAKEQGVDLSTVTGTGPGGRIIRADIEAAASVAPAEPAEQATAAPETPAPAVSEAVGTSNEDVEEIPLNNIRKVTAKRLTESKQQAPHIYLTSAIDVTDLVAFRADLNERLQAAGGPKVSVNDLVVKAVATALRANPSVNVSFDGDKLLQHKRIHLGVAVATDSGLMVPVVADADRKSVSEIAADGRDKAERARERKLKPDEMTGSTFSVSNLGMFGIEEFTAVINPPEAGILAVGATRDEVQVRDGEFVARKMLRVTLSADHRAVDGAVGAQFLQQLTSLLEDPLRIIA</sequence>
<dbReference type="InterPro" id="IPR045257">
    <property type="entry name" value="E2/Pdx1"/>
</dbReference>
<feature type="region of interest" description="Disordered" evidence="7">
    <location>
        <begin position="77"/>
        <end position="158"/>
    </location>
</feature>
<evidence type="ECO:0000256" key="6">
    <source>
        <dbReference type="RuleBase" id="RU003423"/>
    </source>
</evidence>
<dbReference type="PANTHER" id="PTHR23151:SF90">
    <property type="entry name" value="DIHYDROLIPOYLLYSINE-RESIDUE ACETYLTRANSFERASE COMPONENT OF PYRUVATE DEHYDROGENASE COMPLEX, MITOCHONDRIAL-RELATED"/>
    <property type="match status" value="1"/>
</dbReference>
<keyword evidence="11" id="KW-1185">Reference proteome</keyword>
<keyword evidence="5 6" id="KW-0012">Acyltransferase</keyword>
<dbReference type="Gene3D" id="2.40.50.100">
    <property type="match status" value="1"/>
</dbReference>
<dbReference type="SUPFAM" id="SSF51230">
    <property type="entry name" value="Single hybrid motif"/>
    <property type="match status" value="1"/>
</dbReference>
<dbReference type="PANTHER" id="PTHR23151">
    <property type="entry name" value="DIHYDROLIPOAMIDE ACETYL/SUCCINYL-TRANSFERASE-RELATED"/>
    <property type="match status" value="1"/>
</dbReference>
<reference evidence="10 11" key="1">
    <citation type="submission" date="2020-07" db="EMBL/GenBank/DDBJ databases">
        <title>Sequencing the genomes of 1000 actinobacteria strains.</title>
        <authorList>
            <person name="Klenk H.-P."/>
        </authorList>
    </citation>
    <scope>NUCLEOTIDE SEQUENCE [LARGE SCALE GENOMIC DNA]</scope>
    <source>
        <strain evidence="10 11">DSM 45975</strain>
    </source>
</reference>
<dbReference type="AlphaFoldDB" id="A0A839E2B4"/>
<dbReference type="SUPFAM" id="SSF52777">
    <property type="entry name" value="CoA-dependent acyltransferases"/>
    <property type="match status" value="1"/>
</dbReference>
<name>A0A839E2B4_9PSEU</name>
<feature type="compositionally biased region" description="Low complexity" evidence="7">
    <location>
        <begin position="171"/>
        <end position="195"/>
    </location>
</feature>
<keyword evidence="4 6" id="KW-0450">Lipoyl</keyword>
<dbReference type="PROSITE" id="PS51826">
    <property type="entry name" value="PSBD"/>
    <property type="match status" value="1"/>
</dbReference>
<evidence type="ECO:0000256" key="7">
    <source>
        <dbReference type="SAM" id="MobiDB-lite"/>
    </source>
</evidence>
<comment type="cofactor">
    <cofactor evidence="1 6">
        <name>(R)-lipoate</name>
        <dbReference type="ChEBI" id="CHEBI:83088"/>
    </cofactor>
</comment>
<dbReference type="GO" id="GO:0045254">
    <property type="term" value="C:pyruvate dehydrogenase complex"/>
    <property type="evidence" value="ECO:0007669"/>
    <property type="project" value="InterPro"/>
</dbReference>
<accession>A0A839E2B4</accession>
<feature type="region of interest" description="Disordered" evidence="7">
    <location>
        <begin position="171"/>
        <end position="199"/>
    </location>
</feature>
<dbReference type="PROSITE" id="PS00189">
    <property type="entry name" value="LIPOYL"/>
    <property type="match status" value="1"/>
</dbReference>
<dbReference type="InterPro" id="IPR003016">
    <property type="entry name" value="2-oxoA_DH_lipoyl-BS"/>
</dbReference>
<evidence type="ECO:0000256" key="5">
    <source>
        <dbReference type="ARBA" id="ARBA00023315"/>
    </source>
</evidence>
<evidence type="ECO:0000313" key="10">
    <source>
        <dbReference type="EMBL" id="MBA8825875.1"/>
    </source>
</evidence>
<keyword evidence="3 6" id="KW-0808">Transferase</keyword>
<evidence type="ECO:0000313" key="11">
    <source>
        <dbReference type="Proteomes" id="UP000569329"/>
    </source>
</evidence>
<dbReference type="InterPro" id="IPR036625">
    <property type="entry name" value="E3-bd_dom_sf"/>
</dbReference>
<dbReference type="Pfam" id="PF02817">
    <property type="entry name" value="E3_binding"/>
    <property type="match status" value="1"/>
</dbReference>
<feature type="domain" description="Lipoyl-binding" evidence="8">
    <location>
        <begin position="1"/>
        <end position="76"/>
    </location>
</feature>
<gene>
    <name evidence="10" type="ORF">FHX42_003241</name>
</gene>
<dbReference type="Pfam" id="PF00198">
    <property type="entry name" value="2-oxoacid_dh"/>
    <property type="match status" value="1"/>
</dbReference>
<evidence type="ECO:0000259" key="8">
    <source>
        <dbReference type="PROSITE" id="PS50968"/>
    </source>
</evidence>
<dbReference type="EC" id="2.3.1.-" evidence="6"/>
<evidence type="ECO:0000256" key="3">
    <source>
        <dbReference type="ARBA" id="ARBA00022679"/>
    </source>
</evidence>
<evidence type="ECO:0000256" key="1">
    <source>
        <dbReference type="ARBA" id="ARBA00001938"/>
    </source>
</evidence>
<dbReference type="FunFam" id="3.30.559.10:FF:000007">
    <property type="entry name" value="Dihydrolipoamide acetyltransferase component of pyruvate dehydrogenase complex"/>
    <property type="match status" value="1"/>
</dbReference>
<organism evidence="10 11">
    <name type="scientific">Halosaccharopolyspora lacisalsi</name>
    <dbReference type="NCBI Taxonomy" id="1000566"/>
    <lineage>
        <taxon>Bacteria</taxon>
        <taxon>Bacillati</taxon>
        <taxon>Actinomycetota</taxon>
        <taxon>Actinomycetes</taxon>
        <taxon>Pseudonocardiales</taxon>
        <taxon>Pseudonocardiaceae</taxon>
        <taxon>Halosaccharopolyspora</taxon>
    </lineage>
</organism>
<dbReference type="InterPro" id="IPR011053">
    <property type="entry name" value="Single_hybrid_motif"/>
</dbReference>